<evidence type="ECO:0000256" key="1">
    <source>
        <dbReference type="SAM" id="Phobius"/>
    </source>
</evidence>
<keyword evidence="1" id="KW-1133">Transmembrane helix</keyword>
<dbReference type="Gene3D" id="3.40.50.410">
    <property type="entry name" value="von Willebrand factor, type A domain"/>
    <property type="match status" value="1"/>
</dbReference>
<accession>A0A6C0E2L6</accession>
<evidence type="ECO:0008006" key="3">
    <source>
        <dbReference type="Google" id="ProtNLM"/>
    </source>
</evidence>
<proteinExistence type="predicted"/>
<sequence length="193" mass="22538">MVLNLILIKKHYLNIANILLYIMSTTTHILILVDVSYSMLNHIHNFSIALNNFLNKLKKDRQYYRITIGQFNTNLSFITVFAELDMLGEYNIGHFNINGTTSLYDAVYDTIKYVSNNNIMKDMETKMFIISDGEDNASFKRTKTDADKIMKDVINKYNWQIIHCHTDLNVFNTIQTVNYDINDICNIFVKLQV</sequence>
<keyword evidence="1" id="KW-0472">Membrane</keyword>
<reference evidence="2" key="1">
    <citation type="journal article" date="2020" name="Nature">
        <title>Giant virus diversity and host interactions through global metagenomics.</title>
        <authorList>
            <person name="Schulz F."/>
            <person name="Roux S."/>
            <person name="Paez-Espino D."/>
            <person name="Jungbluth S."/>
            <person name="Walsh D.A."/>
            <person name="Denef V.J."/>
            <person name="McMahon K.D."/>
            <person name="Konstantinidis K.T."/>
            <person name="Eloe-Fadrosh E.A."/>
            <person name="Kyrpides N.C."/>
            <person name="Woyke T."/>
        </authorList>
    </citation>
    <scope>NUCLEOTIDE SEQUENCE</scope>
    <source>
        <strain evidence="2">GVMAG-M-3300023179-111</strain>
    </source>
</reference>
<organism evidence="2">
    <name type="scientific">viral metagenome</name>
    <dbReference type="NCBI Taxonomy" id="1070528"/>
    <lineage>
        <taxon>unclassified sequences</taxon>
        <taxon>metagenomes</taxon>
        <taxon>organismal metagenomes</taxon>
    </lineage>
</organism>
<dbReference type="AlphaFoldDB" id="A0A6C0E2L6"/>
<name>A0A6C0E2L6_9ZZZZ</name>
<evidence type="ECO:0000313" key="2">
    <source>
        <dbReference type="EMBL" id="QHT22529.1"/>
    </source>
</evidence>
<dbReference type="InterPro" id="IPR036465">
    <property type="entry name" value="vWFA_dom_sf"/>
</dbReference>
<feature type="transmembrane region" description="Helical" evidence="1">
    <location>
        <begin position="12"/>
        <end position="33"/>
    </location>
</feature>
<dbReference type="EMBL" id="MN739711">
    <property type="protein sequence ID" value="QHT22529.1"/>
    <property type="molecule type" value="Genomic_DNA"/>
</dbReference>
<protein>
    <recommendedName>
        <fullName evidence="3">VWFA domain-containing protein</fullName>
    </recommendedName>
</protein>
<keyword evidence="1" id="KW-0812">Transmembrane</keyword>
<dbReference type="SUPFAM" id="SSF53300">
    <property type="entry name" value="vWA-like"/>
    <property type="match status" value="1"/>
</dbReference>